<feature type="repeat" description="NHL" evidence="4">
    <location>
        <begin position="377"/>
        <end position="410"/>
    </location>
</feature>
<dbReference type="GO" id="GO:0004553">
    <property type="term" value="F:hydrolase activity, hydrolyzing O-glycosyl compounds"/>
    <property type="evidence" value="ECO:0007669"/>
    <property type="project" value="UniProtKB-ARBA"/>
</dbReference>
<dbReference type="Gene3D" id="2.40.10.500">
    <property type="match status" value="1"/>
</dbReference>
<dbReference type="SMART" id="SM00560">
    <property type="entry name" value="LamGL"/>
    <property type="match status" value="1"/>
</dbReference>
<gene>
    <name evidence="7" type="ORF">DMB65_01215</name>
</gene>
<dbReference type="GO" id="GO:0008270">
    <property type="term" value="F:zinc ion binding"/>
    <property type="evidence" value="ECO:0007669"/>
    <property type="project" value="UniProtKB-KW"/>
</dbReference>
<accession>A0A2V4BXT2</accession>
<feature type="repeat" description="NHL" evidence="4">
    <location>
        <begin position="421"/>
        <end position="451"/>
    </location>
</feature>
<dbReference type="Pfam" id="PF13385">
    <property type="entry name" value="Laminin_G_3"/>
    <property type="match status" value="2"/>
</dbReference>
<dbReference type="SUPFAM" id="SSF49899">
    <property type="entry name" value="Concanavalin A-like lectins/glucanases"/>
    <property type="match status" value="2"/>
</dbReference>
<sequence>MKKNYAFLIVVLLCGITTALHAQNNALNLDGTANYVSIPNTYSINSSAFTVEFDFYMNSLQDYNGGISSTNNAGIPQPFDFYVNNLGEAKLALGNGSQSDTINLTTLNAGQWYHIAIVVGDGTLRVQINGNLTTLSFIGSSLSSTGNIRIGDRMDGVTDANAKFDNVRIWSVARAFSEIQNNRSTCLTGNEAGLDIYYTFENISGNTVPDMAGNNGSQNGTITGSFSNTAGTGCTPMVPAAPTTNYATQIFAGDDKTLADLQITGNNIKWYYEPPGNYLLSNNYPLYDKLMYYATQTVTGVESTNRLAIPVNRISNATQIVPPASTVANLVANTLTGATAQWFTTPSGGSPLASSDAITSGTYYVEQVLTTGIETLGNGFNLPAGIAIETDGKIIVADYANNSIKRMNVDGTDVITLGSGFSLPVGVAIQADGKIIVADTGNNAVKRMNADGTNIEIVGSGFNQPTGVALQADGKIVVADYNNNAIKSMNADGTNILTLGSGFNYPSGVALQADGKIIVTDSYNNAIKRMDPDGMNIATLGSGFNEPYGVVVQADGKIVIADYGNNAVKRMNTDGTNIITLGSGFYQPTGVALQADGKIIVADYSNNVIKRITEASTSNRVAVQVATTTTPATHLHFDGTNDYIPLTHFEKPNEFTIEAWVKNDYDSGTIICWGKNTNDTSHTKLRVHDGDVDFYTYDNVNDVSSTISSSIHINSNWHHIAVVKNANPTNNLEIYVDGVLGATGTVNINITSDNLLIGGRTYNNSGPFEFYEGELDEIRIWNVARTATQINASKDCELLGNENGLLAYYKFNQGYDQANNTAISTLTNSVTGGSNGVLNNFNLYGTKSNWLNGSPITSGVTCASLGTDDFLSSNNFQVYPNPSSGIFNIQTKEDGLLEVYDVTGRKVTSQKATSATSQVDLSGYNNGVYFLKTNQGTTKLIKKGL</sequence>
<dbReference type="GO" id="GO:0005975">
    <property type="term" value="P:carbohydrate metabolic process"/>
    <property type="evidence" value="ECO:0007669"/>
    <property type="project" value="UniProtKB-ARBA"/>
</dbReference>
<evidence type="ECO:0000256" key="2">
    <source>
        <dbReference type="ARBA" id="ARBA00022737"/>
    </source>
</evidence>
<organism evidence="7 8">
    <name type="scientific">Flavobacterium cheongpyeongense</name>
    <dbReference type="NCBI Taxonomy" id="2212651"/>
    <lineage>
        <taxon>Bacteria</taxon>
        <taxon>Pseudomonadati</taxon>
        <taxon>Bacteroidota</taxon>
        <taxon>Flavobacteriia</taxon>
        <taxon>Flavobacteriales</taxon>
        <taxon>Flavobacteriaceae</taxon>
        <taxon>Flavobacterium</taxon>
    </lineage>
</organism>
<dbReference type="PROSITE" id="PS51125">
    <property type="entry name" value="NHL"/>
    <property type="match status" value="4"/>
</dbReference>
<evidence type="ECO:0000313" key="7">
    <source>
        <dbReference type="EMBL" id="PXY42673.1"/>
    </source>
</evidence>
<feature type="domain" description="LamG-like jellyroll fold" evidence="6">
    <location>
        <begin position="653"/>
        <end position="788"/>
    </location>
</feature>
<evidence type="ECO:0000256" key="1">
    <source>
        <dbReference type="ARBA" id="ARBA00022729"/>
    </source>
</evidence>
<evidence type="ECO:0000256" key="4">
    <source>
        <dbReference type="PROSITE-ProRule" id="PRU00504"/>
    </source>
</evidence>
<evidence type="ECO:0000259" key="6">
    <source>
        <dbReference type="SMART" id="SM00560"/>
    </source>
</evidence>
<keyword evidence="1 5" id="KW-0732">Signal</keyword>
<proteinExistence type="predicted"/>
<keyword evidence="8" id="KW-1185">Reference proteome</keyword>
<dbReference type="NCBIfam" id="TIGR04183">
    <property type="entry name" value="Por_Secre_tail"/>
    <property type="match status" value="1"/>
</dbReference>
<feature type="chain" id="PRO_5015987798" description="LamG-like jellyroll fold domain-containing protein" evidence="5">
    <location>
        <begin position="23"/>
        <end position="945"/>
    </location>
</feature>
<keyword evidence="3" id="KW-1015">Disulfide bond</keyword>
<dbReference type="PANTHER" id="PTHR24104:SF25">
    <property type="entry name" value="PROTEIN LIN-41"/>
    <property type="match status" value="1"/>
</dbReference>
<dbReference type="InterPro" id="IPR050952">
    <property type="entry name" value="TRIM-NHL_E3_ligases"/>
</dbReference>
<feature type="repeat" description="NHL" evidence="4">
    <location>
        <begin position="462"/>
        <end position="492"/>
    </location>
</feature>
<protein>
    <recommendedName>
        <fullName evidence="6">LamG-like jellyroll fold domain-containing protein</fullName>
    </recommendedName>
</protein>
<dbReference type="Pfam" id="PF18962">
    <property type="entry name" value="Por_Secre_tail"/>
    <property type="match status" value="1"/>
</dbReference>
<evidence type="ECO:0000256" key="5">
    <source>
        <dbReference type="SAM" id="SignalP"/>
    </source>
</evidence>
<dbReference type="InterPro" id="IPR001258">
    <property type="entry name" value="NHL_repeat"/>
</dbReference>
<comment type="caution">
    <text evidence="7">The sequence shown here is derived from an EMBL/GenBank/DDBJ whole genome shotgun (WGS) entry which is preliminary data.</text>
</comment>
<reference evidence="7 8" key="1">
    <citation type="submission" date="2018-05" db="EMBL/GenBank/DDBJ databases">
        <title>Flavobacterium sp. strain IMCC34759, incomplete genome.</title>
        <authorList>
            <person name="Joung Y."/>
            <person name="Cho J."/>
        </authorList>
    </citation>
    <scope>NUCLEOTIDE SEQUENCE [LARGE SCALE GENOMIC DNA]</scope>
    <source>
        <strain evidence="7 8">IMCC34759</strain>
    </source>
</reference>
<dbReference type="EMBL" id="QJHK01000001">
    <property type="protein sequence ID" value="PXY42673.1"/>
    <property type="molecule type" value="Genomic_DNA"/>
</dbReference>
<dbReference type="RefSeq" id="WP_110304849.1">
    <property type="nucleotide sequence ID" value="NZ_QJHK01000001.1"/>
</dbReference>
<evidence type="ECO:0000313" key="8">
    <source>
        <dbReference type="Proteomes" id="UP000247903"/>
    </source>
</evidence>
<feature type="repeat" description="NHL" evidence="4">
    <location>
        <begin position="493"/>
        <end position="533"/>
    </location>
</feature>
<dbReference type="Gene3D" id="2.120.10.30">
    <property type="entry name" value="TolB, C-terminal domain"/>
    <property type="match status" value="1"/>
</dbReference>
<dbReference type="Proteomes" id="UP000247903">
    <property type="component" value="Unassembled WGS sequence"/>
</dbReference>
<dbReference type="InterPro" id="IPR006558">
    <property type="entry name" value="LamG-like"/>
</dbReference>
<dbReference type="InterPro" id="IPR013320">
    <property type="entry name" value="ConA-like_dom_sf"/>
</dbReference>
<dbReference type="AlphaFoldDB" id="A0A2V4BXT2"/>
<dbReference type="Pfam" id="PF24684">
    <property type="entry name" value="Vgb_lyase"/>
    <property type="match status" value="1"/>
</dbReference>
<dbReference type="InterPro" id="IPR011042">
    <property type="entry name" value="6-blade_b-propeller_TolB-like"/>
</dbReference>
<feature type="signal peptide" evidence="5">
    <location>
        <begin position="1"/>
        <end position="22"/>
    </location>
</feature>
<keyword evidence="2" id="KW-0677">Repeat</keyword>
<dbReference type="PANTHER" id="PTHR24104">
    <property type="entry name" value="E3 UBIQUITIN-PROTEIN LIGASE NHLRC1-RELATED"/>
    <property type="match status" value="1"/>
</dbReference>
<name>A0A2V4BXT2_9FLAO</name>
<dbReference type="SUPFAM" id="SSF101898">
    <property type="entry name" value="NHL repeat"/>
    <property type="match status" value="1"/>
</dbReference>
<dbReference type="CDD" id="cd05819">
    <property type="entry name" value="NHL"/>
    <property type="match status" value="1"/>
</dbReference>
<dbReference type="InterPro" id="IPR026444">
    <property type="entry name" value="Secre_tail"/>
</dbReference>
<dbReference type="OrthoDB" id="7294637at2"/>
<dbReference type="Gene3D" id="2.60.120.200">
    <property type="match status" value="2"/>
</dbReference>
<evidence type="ECO:0000256" key="3">
    <source>
        <dbReference type="ARBA" id="ARBA00023157"/>
    </source>
</evidence>